<evidence type="ECO:0000313" key="7">
    <source>
        <dbReference type="Proteomes" id="UP000069272"/>
    </source>
</evidence>
<dbReference type="FunFam" id="1.10.238.20:FF:000001">
    <property type="entry name" value="General odorant-binding protein lush"/>
    <property type="match status" value="1"/>
</dbReference>
<dbReference type="Pfam" id="PF01395">
    <property type="entry name" value="PBP_GOBP"/>
    <property type="match status" value="3"/>
</dbReference>
<dbReference type="GO" id="GO:0005615">
    <property type="term" value="C:extracellular space"/>
    <property type="evidence" value="ECO:0007669"/>
    <property type="project" value="TreeGrafter"/>
</dbReference>
<keyword evidence="3" id="KW-0964">Secreted</keyword>
<dbReference type="PANTHER" id="PTHR11857:SF43">
    <property type="entry name" value="GEO07291P1-RELATED"/>
    <property type="match status" value="1"/>
</dbReference>
<dbReference type="CDD" id="cd23992">
    <property type="entry name" value="PBP_GOBP"/>
    <property type="match status" value="3"/>
</dbReference>
<dbReference type="SUPFAM" id="SSF47565">
    <property type="entry name" value="Insect pheromone/odorant-binding proteins"/>
    <property type="match status" value="3"/>
</dbReference>
<evidence type="ECO:0000256" key="3">
    <source>
        <dbReference type="ARBA" id="ARBA00022525"/>
    </source>
</evidence>
<evidence type="ECO:0000256" key="2">
    <source>
        <dbReference type="ARBA" id="ARBA00008098"/>
    </source>
</evidence>
<evidence type="ECO:0000256" key="4">
    <source>
        <dbReference type="ARBA" id="ARBA00022729"/>
    </source>
</evidence>
<evidence type="ECO:0000313" key="6">
    <source>
        <dbReference type="EnsemblMetazoa" id="AALB010497-PA"/>
    </source>
</evidence>
<dbReference type="AlphaFoldDB" id="A0A182FVB2"/>
<evidence type="ECO:0000256" key="5">
    <source>
        <dbReference type="ARBA" id="ARBA00023157"/>
    </source>
</evidence>
<reference evidence="6 7" key="1">
    <citation type="journal article" date="2017" name="G3 (Bethesda)">
        <title>The Physical Genome Mapping of Anopheles albimanus Corrected Scaffold Misassemblies and Identified Interarm Rearrangements in Genus Anopheles.</title>
        <authorList>
            <person name="Artemov G.N."/>
            <person name="Peery A.N."/>
            <person name="Jiang X."/>
            <person name="Tu Z."/>
            <person name="Stegniy V.N."/>
            <person name="Sharakhova M.V."/>
            <person name="Sharakhov I.V."/>
        </authorList>
    </citation>
    <scope>NUCLEOTIDE SEQUENCE [LARGE SCALE GENOMIC DNA]</scope>
    <source>
        <strain evidence="6 7">ALBI9_A</strain>
    </source>
</reference>
<dbReference type="SMART" id="SM00708">
    <property type="entry name" value="PhBP"/>
    <property type="match status" value="3"/>
</dbReference>
<sequence length="425" mass="47815">MTLTLDTVAPSQFGHRAVNMALKFVTLLLVVILIAGPALLPACLGQDVIGAYLRCRNEFDIEPTVFDAVRAGDFSVRSPLVECFGECLVKRAGFMNDDFTFNRDTIMRFTNRFVSKESSEEVFSRCTGNVVPTYCSTAFEVYQCIYEHVNQKWNEGNWYLVTVVLVALLVLLASNGCNAQDFKGAIDHCTKDFDIDMDIVISLKYGDFTERDPLIECFTECLMKKSGFMYDDYTYNKTLIIGFAGRYLEPEGAQIVYDNCIDRFGQTVCVTGFEMYQCIHETAVSEWMHSPVLLFCATVLLATATVGQPLNDEQVKKAEGFAVGCLEQFKTLNKEHLLLLRDGDFSKVDGETKCFLRCFLQQAKFMDADGKLDADYVIERLSVTQEKAKVEALVKKCGVEPHPSDSCETAFRAVECYHREKASLL</sequence>
<comment type="subcellular location">
    <subcellularLocation>
        <location evidence="1">Secreted</location>
    </subcellularLocation>
</comment>
<dbReference type="EnsemblMetazoa" id="AALB010497-RA">
    <property type="protein sequence ID" value="AALB010497-PA"/>
    <property type="gene ID" value="AALB010497"/>
</dbReference>
<keyword evidence="4" id="KW-0732">Signal</keyword>
<name>A0A182FVB2_ANOAL</name>
<accession>A0A182FVB2</accession>
<comment type="similarity">
    <text evidence="2">Belongs to the PBP/GOBP family.</text>
</comment>
<dbReference type="GO" id="GO:0007608">
    <property type="term" value="P:sensory perception of smell"/>
    <property type="evidence" value="ECO:0007669"/>
    <property type="project" value="TreeGrafter"/>
</dbReference>
<dbReference type="InterPro" id="IPR036728">
    <property type="entry name" value="PBP_GOBP_sf"/>
</dbReference>
<dbReference type="GO" id="GO:0005549">
    <property type="term" value="F:odorant binding"/>
    <property type="evidence" value="ECO:0007669"/>
    <property type="project" value="InterPro"/>
</dbReference>
<dbReference type="InterPro" id="IPR006170">
    <property type="entry name" value="PBP/GOBP"/>
</dbReference>
<dbReference type="VEuPathDB" id="VectorBase:AALB20_038358"/>
<keyword evidence="7" id="KW-1185">Reference proteome</keyword>
<protein>
    <submittedName>
        <fullName evidence="6">Uncharacterized protein</fullName>
    </submittedName>
</protein>
<dbReference type="PANTHER" id="PTHR11857">
    <property type="entry name" value="ODORANT BINDING PROTEIN-RELATED"/>
    <property type="match status" value="1"/>
</dbReference>
<dbReference type="Gene3D" id="1.10.238.20">
    <property type="entry name" value="Pheromone/general odorant binding protein domain"/>
    <property type="match status" value="3"/>
</dbReference>
<organism evidence="6 7">
    <name type="scientific">Anopheles albimanus</name>
    <name type="common">New world malaria mosquito</name>
    <dbReference type="NCBI Taxonomy" id="7167"/>
    <lineage>
        <taxon>Eukaryota</taxon>
        <taxon>Metazoa</taxon>
        <taxon>Ecdysozoa</taxon>
        <taxon>Arthropoda</taxon>
        <taxon>Hexapoda</taxon>
        <taxon>Insecta</taxon>
        <taxon>Pterygota</taxon>
        <taxon>Neoptera</taxon>
        <taxon>Endopterygota</taxon>
        <taxon>Diptera</taxon>
        <taxon>Nematocera</taxon>
        <taxon>Culicoidea</taxon>
        <taxon>Culicidae</taxon>
        <taxon>Anophelinae</taxon>
        <taxon>Anopheles</taxon>
    </lineage>
</organism>
<reference evidence="6" key="2">
    <citation type="submission" date="2022-08" db="UniProtKB">
        <authorList>
            <consortium name="EnsemblMetazoa"/>
        </authorList>
    </citation>
    <scope>IDENTIFICATION</scope>
    <source>
        <strain evidence="6">STECLA/ALBI9_A</strain>
    </source>
</reference>
<proteinExistence type="inferred from homology"/>
<dbReference type="SMR" id="A0A182FVB2"/>
<keyword evidence="5" id="KW-1015">Disulfide bond</keyword>
<dbReference type="VEuPathDB" id="VectorBase:AALB010497"/>
<dbReference type="VEuPathDB" id="VectorBase:AALB20_034524"/>
<evidence type="ECO:0000256" key="1">
    <source>
        <dbReference type="ARBA" id="ARBA00004613"/>
    </source>
</evidence>
<dbReference type="Proteomes" id="UP000069272">
    <property type="component" value="Chromosome 3R"/>
</dbReference>